<dbReference type="AlphaFoldDB" id="A0AAX6FN50"/>
<gene>
    <name evidence="2" type="ORF">M6B38_409080</name>
</gene>
<evidence type="ECO:0000256" key="1">
    <source>
        <dbReference type="SAM" id="MobiDB-lite"/>
    </source>
</evidence>
<proteinExistence type="predicted"/>
<accession>A0AAX6FN50</accession>
<comment type="caution">
    <text evidence="2">The sequence shown here is derived from an EMBL/GenBank/DDBJ whole genome shotgun (WGS) entry which is preliminary data.</text>
</comment>
<sequence length="135" mass="15784">MGEKREKTKGGERTVRGETRAKEREAHLRPAEEVLRRGIRSSVTRRRRNRWWQIRSREAGWRCRRRGRCDRQLRGTGWMFTRARRWGGDVSRPRLWRGGARGRHGSLDGREDVGERGPMVRALASRGCGGTHDRP</sequence>
<evidence type="ECO:0000313" key="3">
    <source>
        <dbReference type="Proteomes" id="UP001140949"/>
    </source>
</evidence>
<feature type="region of interest" description="Disordered" evidence="1">
    <location>
        <begin position="1"/>
        <end position="29"/>
    </location>
</feature>
<evidence type="ECO:0000313" key="2">
    <source>
        <dbReference type="EMBL" id="KAJ6817770.1"/>
    </source>
</evidence>
<reference evidence="2" key="1">
    <citation type="journal article" date="2023" name="GigaByte">
        <title>Genome assembly of the bearded iris, Iris pallida Lam.</title>
        <authorList>
            <person name="Bruccoleri R.E."/>
            <person name="Oakeley E.J."/>
            <person name="Faust A.M.E."/>
            <person name="Altorfer M."/>
            <person name="Dessus-Babus S."/>
            <person name="Burckhardt D."/>
            <person name="Oertli M."/>
            <person name="Naumann U."/>
            <person name="Petersen F."/>
            <person name="Wong J."/>
        </authorList>
    </citation>
    <scope>NUCLEOTIDE SEQUENCE</scope>
    <source>
        <strain evidence="2">GSM-AAB239-AS_SAM_17_03QT</strain>
    </source>
</reference>
<dbReference type="Proteomes" id="UP001140949">
    <property type="component" value="Unassembled WGS sequence"/>
</dbReference>
<keyword evidence="3" id="KW-1185">Reference proteome</keyword>
<name>A0AAX6FN50_IRIPA</name>
<protein>
    <submittedName>
        <fullName evidence="2">Uncharacterized protein</fullName>
    </submittedName>
</protein>
<reference evidence="2" key="2">
    <citation type="submission" date="2023-04" db="EMBL/GenBank/DDBJ databases">
        <authorList>
            <person name="Bruccoleri R.E."/>
            <person name="Oakeley E.J."/>
            <person name="Faust A.-M."/>
            <person name="Dessus-Babus S."/>
            <person name="Altorfer M."/>
            <person name="Burckhardt D."/>
            <person name="Oertli M."/>
            <person name="Naumann U."/>
            <person name="Petersen F."/>
            <person name="Wong J."/>
        </authorList>
    </citation>
    <scope>NUCLEOTIDE SEQUENCE</scope>
    <source>
        <strain evidence="2">GSM-AAB239-AS_SAM_17_03QT</strain>
        <tissue evidence="2">Leaf</tissue>
    </source>
</reference>
<feature type="region of interest" description="Disordered" evidence="1">
    <location>
        <begin position="91"/>
        <end position="116"/>
    </location>
</feature>
<dbReference type="EMBL" id="JANAVB010027598">
    <property type="protein sequence ID" value="KAJ6817770.1"/>
    <property type="molecule type" value="Genomic_DNA"/>
</dbReference>
<organism evidence="2 3">
    <name type="scientific">Iris pallida</name>
    <name type="common">Sweet iris</name>
    <dbReference type="NCBI Taxonomy" id="29817"/>
    <lineage>
        <taxon>Eukaryota</taxon>
        <taxon>Viridiplantae</taxon>
        <taxon>Streptophyta</taxon>
        <taxon>Embryophyta</taxon>
        <taxon>Tracheophyta</taxon>
        <taxon>Spermatophyta</taxon>
        <taxon>Magnoliopsida</taxon>
        <taxon>Liliopsida</taxon>
        <taxon>Asparagales</taxon>
        <taxon>Iridaceae</taxon>
        <taxon>Iridoideae</taxon>
        <taxon>Irideae</taxon>
        <taxon>Iris</taxon>
    </lineage>
</organism>
<feature type="compositionally biased region" description="Basic and acidic residues" evidence="1">
    <location>
        <begin position="105"/>
        <end position="115"/>
    </location>
</feature>